<reference evidence="1 2" key="1">
    <citation type="submission" date="2016-10" db="EMBL/GenBank/DDBJ databases">
        <authorList>
            <person name="de Groot N.N."/>
        </authorList>
    </citation>
    <scope>NUCLEOTIDE SEQUENCE [LARGE SCALE GENOMIC DNA]</scope>
    <source>
        <strain evidence="1 2">DSM 21001</strain>
    </source>
</reference>
<accession>A0A1I6MRG6</accession>
<evidence type="ECO:0000313" key="2">
    <source>
        <dbReference type="Proteomes" id="UP000199024"/>
    </source>
</evidence>
<evidence type="ECO:0000313" key="1">
    <source>
        <dbReference type="EMBL" id="SFS18279.1"/>
    </source>
</evidence>
<keyword evidence="2" id="KW-1185">Reference proteome</keyword>
<gene>
    <name evidence="1" type="ORF">SAMN05421771_3408</name>
</gene>
<dbReference type="Proteomes" id="UP000199024">
    <property type="component" value="Unassembled WGS sequence"/>
</dbReference>
<dbReference type="AlphaFoldDB" id="A0A1I6MRG6"/>
<sequence length="93" mass="10276">MPEYLLAIELNDANSDDYKTLHQAMQAAGFHRFLATAEHRSWMVMPLAIYRGWSSKSVNDVLAVVKGAANSTVCLNKVYCAAVESSGSNFDEF</sequence>
<organism evidence="1 2">
    <name type="scientific">Granulicella pectinivorans</name>
    <dbReference type="NCBI Taxonomy" id="474950"/>
    <lineage>
        <taxon>Bacteria</taxon>
        <taxon>Pseudomonadati</taxon>
        <taxon>Acidobacteriota</taxon>
        <taxon>Terriglobia</taxon>
        <taxon>Terriglobales</taxon>
        <taxon>Acidobacteriaceae</taxon>
        <taxon>Granulicella</taxon>
    </lineage>
</organism>
<name>A0A1I6MRG6_9BACT</name>
<dbReference type="STRING" id="474950.SAMN05421771_3408"/>
<dbReference type="EMBL" id="FOZL01000001">
    <property type="protein sequence ID" value="SFS18279.1"/>
    <property type="molecule type" value="Genomic_DNA"/>
</dbReference>
<protein>
    <submittedName>
        <fullName evidence="1">Uncharacterized protein</fullName>
    </submittedName>
</protein>
<proteinExistence type="predicted"/>